<dbReference type="Gene3D" id="2.40.170.20">
    <property type="entry name" value="TonB-dependent receptor, beta-barrel domain"/>
    <property type="match status" value="1"/>
</dbReference>
<dbReference type="InterPro" id="IPR012910">
    <property type="entry name" value="Plug_dom"/>
</dbReference>
<dbReference type="RefSeq" id="WP_072765804.1">
    <property type="nucleotide sequence ID" value="NZ_FQYX01000038.1"/>
</dbReference>
<evidence type="ECO:0000256" key="4">
    <source>
        <dbReference type="ARBA" id="ARBA00022692"/>
    </source>
</evidence>
<dbReference type="InterPro" id="IPR008969">
    <property type="entry name" value="CarboxyPept-like_regulatory"/>
</dbReference>
<dbReference type="OrthoDB" id="9768177at2"/>
<keyword evidence="4 7" id="KW-0812">Transmembrane</keyword>
<evidence type="ECO:0000256" key="6">
    <source>
        <dbReference type="ARBA" id="ARBA00023237"/>
    </source>
</evidence>
<dbReference type="Pfam" id="PF07660">
    <property type="entry name" value="STN"/>
    <property type="match status" value="1"/>
</dbReference>
<dbReference type="InterPro" id="IPR036942">
    <property type="entry name" value="Beta-barrel_TonB_sf"/>
</dbReference>
<comment type="subcellular location">
    <subcellularLocation>
        <location evidence="1 7">Cell outer membrane</location>
        <topology evidence="1 7">Multi-pass membrane protein</topology>
    </subcellularLocation>
</comment>
<dbReference type="InterPro" id="IPR039426">
    <property type="entry name" value="TonB-dep_rcpt-like"/>
</dbReference>
<sequence length="1166" mass="129650">MKKLRIKNGLWRILNQSQLKMKLTLLFLFLSLFQISASNTYGQNNRVSIYVSEVPLIQVFQMIEHQTDYRFFYNSKDLDVRKKLVFNIEDKQLTEVLEQLFRNSDISYQIFGNQIVLKKEVAPTRDVTVNLAQQQTPLTGNVSDKFGTPLAGVTVLVEGTNHGVVTNFDGEFKISLKESEKVLVFSYLGYRPYRIVVGEQTNLNIIMEEDFSQLEEVVLIGYGQQKREAVSGAVSSIKTKDIVQASVGSIGFDRSLGGLVKGVQVSQNTGRPGAPVRLNIRGVTSPLSSGGLNQPLFVIDGVPFNLDALKGANPLLTINPADIESFDVLKDAAATSIYGSRGANGVILIKTKRGKKGQAPSVNMSYTTTIAKPINTVNVLDANQYRNYYDMMIGNSVNAMNAGQLDPFFSFDLANIGKVALDWSTFMVNYDGLRDDYFGDANTNWNKEVFRSAAVTKQANISLNGGSEKTNYAFSLSYTDQEGLTLKDGLEQYTMAMSLDTDVSDFIKVGGSINLGHTEATSGEDDLFGQYTINTSIARARPDLPVRDENGKLLGQSDYTYGAFETIEPNPLMRLQNKTNNKTYNFIGNSYVEVKPVKDLTLKADVNAAVFYTDNSSFVPKVTQTDFQFFPNDSFLSETNGLVSNVTTNLTAKYDLSVANHDFNLLVGAAWDRTNYNNKSHFYAGFPDDDILINASSAETVLSYTGNRLETGLNSLFSRLTYGYKNRYNATVNFRTDTSSKFGPGNKRAYFPSLSASWNIANENFLTDVEKVNTLKFRASIGRVGSTNVSDFAYLQFFQTNSSDVYNGSSAVIPNNNFPNTEIGWETTEEINVGLDFAFFNSRLRGGVDVYNRKTTDALVSTPLPLELGPNSYFANFIDVSNRGVEVSLGGDIVRGNDFTWSTNVNWSVNRNKLDKLKGANINPFQLDYYVEGEPVGTIKGYKVVKIFQTQDKVDALNANAPDGFYDQFSTSVGDFMYEDVNGDGEITADDRTIIGDIQPDFFGGISNTFTYKNLSLKALMQYSVGAETIWNSIPMSTFNTLGENKYSEYALNTWTPENTDARYARALYFDPSQSGRISDRYLFDTSYLRLKSVQLTYDFDKNLMDKFGLDGARITLSGTNLVTWTKWPGIDPETFSERGGIIDQVSNEDPYPLAKAFSLGVQIQF</sequence>
<dbReference type="NCBIfam" id="TIGR04056">
    <property type="entry name" value="OMP_RagA_SusC"/>
    <property type="match status" value="1"/>
</dbReference>
<feature type="domain" description="Secretin/TonB short N-terminal" evidence="8">
    <location>
        <begin position="69"/>
        <end position="120"/>
    </location>
</feature>
<dbReference type="InterPro" id="IPR011662">
    <property type="entry name" value="Secretin/TonB_short_N"/>
</dbReference>
<dbReference type="PROSITE" id="PS52016">
    <property type="entry name" value="TONB_DEPENDENT_REC_3"/>
    <property type="match status" value="1"/>
</dbReference>
<evidence type="ECO:0000256" key="7">
    <source>
        <dbReference type="PROSITE-ProRule" id="PRU01360"/>
    </source>
</evidence>
<evidence type="ECO:0000256" key="5">
    <source>
        <dbReference type="ARBA" id="ARBA00023136"/>
    </source>
</evidence>
<gene>
    <name evidence="9" type="ORF">SAMN04487911_13811</name>
</gene>
<keyword evidence="5 7" id="KW-0472">Membrane</keyword>
<dbReference type="Proteomes" id="UP000184231">
    <property type="component" value="Unassembled WGS sequence"/>
</dbReference>
<dbReference type="SUPFAM" id="SSF56935">
    <property type="entry name" value="Porins"/>
    <property type="match status" value="1"/>
</dbReference>
<dbReference type="InterPro" id="IPR023997">
    <property type="entry name" value="TonB-dep_OMP_SusC/RagA_CS"/>
</dbReference>
<dbReference type="InterPro" id="IPR037066">
    <property type="entry name" value="Plug_dom_sf"/>
</dbReference>
<keyword evidence="3 7" id="KW-1134">Transmembrane beta strand</keyword>
<protein>
    <submittedName>
        <fullName evidence="9">TonB-linked outer membrane protein, SusC/RagA family</fullName>
    </submittedName>
</protein>
<dbReference type="AlphaFoldDB" id="A0A1M6M7W1"/>
<dbReference type="NCBIfam" id="TIGR04057">
    <property type="entry name" value="SusC_RagA_signa"/>
    <property type="match status" value="1"/>
</dbReference>
<dbReference type="Pfam" id="PF07715">
    <property type="entry name" value="Plug"/>
    <property type="match status" value="1"/>
</dbReference>
<dbReference type="GO" id="GO:0009279">
    <property type="term" value="C:cell outer membrane"/>
    <property type="evidence" value="ECO:0007669"/>
    <property type="project" value="UniProtKB-SubCell"/>
</dbReference>
<name>A0A1M6M7W1_9FLAO</name>
<reference evidence="9 10" key="1">
    <citation type="submission" date="2016-11" db="EMBL/GenBank/DDBJ databases">
        <authorList>
            <person name="Jaros S."/>
            <person name="Januszkiewicz K."/>
            <person name="Wedrychowicz H."/>
        </authorList>
    </citation>
    <scope>NUCLEOTIDE SEQUENCE [LARGE SCALE GENOMIC DNA]</scope>
    <source>
        <strain evidence="9 10">CGMCC 1.8863</strain>
    </source>
</reference>
<dbReference type="Gene3D" id="2.60.40.1120">
    <property type="entry name" value="Carboxypeptidase-like, regulatory domain"/>
    <property type="match status" value="1"/>
</dbReference>
<evidence type="ECO:0000256" key="3">
    <source>
        <dbReference type="ARBA" id="ARBA00022452"/>
    </source>
</evidence>
<keyword evidence="10" id="KW-1185">Reference proteome</keyword>
<dbReference type="InterPro" id="IPR023996">
    <property type="entry name" value="TonB-dep_OMP_SusC/RagA"/>
</dbReference>
<accession>A0A1M6M7W1</accession>
<dbReference type="SUPFAM" id="SSF49464">
    <property type="entry name" value="Carboxypeptidase regulatory domain-like"/>
    <property type="match status" value="1"/>
</dbReference>
<evidence type="ECO:0000256" key="1">
    <source>
        <dbReference type="ARBA" id="ARBA00004571"/>
    </source>
</evidence>
<evidence type="ECO:0000313" key="9">
    <source>
        <dbReference type="EMBL" id="SHJ79548.1"/>
    </source>
</evidence>
<comment type="similarity">
    <text evidence="7">Belongs to the TonB-dependent receptor family.</text>
</comment>
<keyword evidence="2 7" id="KW-0813">Transport</keyword>
<dbReference type="EMBL" id="FQYX01000038">
    <property type="protein sequence ID" value="SHJ79548.1"/>
    <property type="molecule type" value="Genomic_DNA"/>
</dbReference>
<dbReference type="Gene3D" id="2.170.130.10">
    <property type="entry name" value="TonB-dependent receptor, plug domain"/>
    <property type="match status" value="1"/>
</dbReference>
<proteinExistence type="inferred from homology"/>
<organism evidence="9 10">
    <name type="scientific">Arenibacter nanhaiticus</name>
    <dbReference type="NCBI Taxonomy" id="558155"/>
    <lineage>
        <taxon>Bacteria</taxon>
        <taxon>Pseudomonadati</taxon>
        <taxon>Bacteroidota</taxon>
        <taxon>Flavobacteriia</taxon>
        <taxon>Flavobacteriales</taxon>
        <taxon>Flavobacteriaceae</taxon>
        <taxon>Arenibacter</taxon>
    </lineage>
</organism>
<dbReference type="Pfam" id="PF13715">
    <property type="entry name" value="CarbopepD_reg_2"/>
    <property type="match status" value="1"/>
</dbReference>
<keyword evidence="6 7" id="KW-0998">Cell outer membrane</keyword>
<evidence type="ECO:0000313" key="10">
    <source>
        <dbReference type="Proteomes" id="UP000184231"/>
    </source>
</evidence>
<evidence type="ECO:0000256" key="2">
    <source>
        <dbReference type="ARBA" id="ARBA00022448"/>
    </source>
</evidence>
<evidence type="ECO:0000259" key="8">
    <source>
        <dbReference type="SMART" id="SM00965"/>
    </source>
</evidence>
<dbReference type="SMART" id="SM00965">
    <property type="entry name" value="STN"/>
    <property type="match status" value="1"/>
</dbReference>
<dbReference type="STRING" id="558155.SAMN04487911_13811"/>